<sequence>MDSIDLTTDQLKSLLSLLISYIPDTEVWTYGSRIKGTSRPSSDLDLVVFAEREQRERLAALKEALEESDLPFRVDVMVWDEVPDSFRKNILEHYVVLIEKHPPHTK</sequence>
<accession>A0ABS0YGU7</accession>
<dbReference type="RefSeq" id="WP_199389969.1">
    <property type="nucleotide sequence ID" value="NZ_JAEMHL010000008.1"/>
</dbReference>
<dbReference type="SUPFAM" id="SSF81301">
    <property type="entry name" value="Nucleotidyltransferase"/>
    <property type="match status" value="1"/>
</dbReference>
<comment type="caution">
    <text evidence="2">The sequence shown here is derived from an EMBL/GenBank/DDBJ whole genome shotgun (WGS) entry which is preliminary data.</text>
</comment>
<reference evidence="2 3" key="1">
    <citation type="submission" date="2020-12" db="EMBL/GenBank/DDBJ databases">
        <title>Geomonas sp. Red421, isolated from paddy soil.</title>
        <authorList>
            <person name="Xu Z."/>
            <person name="Zhang Z."/>
            <person name="Masuda Y."/>
            <person name="Itoh H."/>
            <person name="Senoo K."/>
        </authorList>
    </citation>
    <scope>NUCLEOTIDE SEQUENCE [LARGE SCALE GENOMIC DNA]</scope>
    <source>
        <strain evidence="2 3">Red421</strain>
    </source>
</reference>
<proteinExistence type="predicted"/>
<dbReference type="Pfam" id="PF01909">
    <property type="entry name" value="NTP_transf_2"/>
    <property type="match status" value="1"/>
</dbReference>
<protein>
    <submittedName>
        <fullName evidence="2">Nucleotidyltransferase domain-containing protein</fullName>
    </submittedName>
</protein>
<evidence type="ECO:0000313" key="3">
    <source>
        <dbReference type="Proteomes" id="UP000614714"/>
    </source>
</evidence>
<dbReference type="InterPro" id="IPR002934">
    <property type="entry name" value="Polymerase_NTP_transf_dom"/>
</dbReference>
<dbReference type="EMBL" id="JAEMHL010000008">
    <property type="protein sequence ID" value="MBJ6751488.1"/>
    <property type="molecule type" value="Genomic_DNA"/>
</dbReference>
<organism evidence="2 3">
    <name type="scientific">Geomonas anaerohicana</name>
    <dbReference type="NCBI Taxonomy" id="2798583"/>
    <lineage>
        <taxon>Bacteria</taxon>
        <taxon>Pseudomonadati</taxon>
        <taxon>Thermodesulfobacteriota</taxon>
        <taxon>Desulfuromonadia</taxon>
        <taxon>Geobacterales</taxon>
        <taxon>Geobacteraceae</taxon>
        <taxon>Geomonas</taxon>
    </lineage>
</organism>
<dbReference type="Proteomes" id="UP000614714">
    <property type="component" value="Unassembled WGS sequence"/>
</dbReference>
<dbReference type="InterPro" id="IPR043519">
    <property type="entry name" value="NT_sf"/>
</dbReference>
<dbReference type="Gene3D" id="3.30.460.10">
    <property type="entry name" value="Beta Polymerase, domain 2"/>
    <property type="match status" value="1"/>
</dbReference>
<gene>
    <name evidence="2" type="ORF">JFN91_14835</name>
</gene>
<feature type="domain" description="Polymerase nucleotidyl transferase" evidence="1">
    <location>
        <begin position="18"/>
        <end position="96"/>
    </location>
</feature>
<evidence type="ECO:0000313" key="2">
    <source>
        <dbReference type="EMBL" id="MBJ6751488.1"/>
    </source>
</evidence>
<evidence type="ECO:0000259" key="1">
    <source>
        <dbReference type="Pfam" id="PF01909"/>
    </source>
</evidence>
<keyword evidence="3" id="KW-1185">Reference proteome</keyword>
<dbReference type="CDD" id="cd05403">
    <property type="entry name" value="NT_KNTase_like"/>
    <property type="match status" value="1"/>
</dbReference>
<name>A0ABS0YGU7_9BACT</name>